<protein>
    <recommendedName>
        <fullName evidence="2 6">Adenylyl-sulfate kinase</fullName>
        <ecNumber evidence="2 6">2.7.1.25</ecNumber>
    </recommendedName>
    <alternativeName>
        <fullName evidence="6">APS kinase</fullName>
    </alternativeName>
    <alternativeName>
        <fullName evidence="6">ATP adenosine-5'-phosphosulfate 3'-phosphotransferase</fullName>
    </alternativeName>
    <alternativeName>
        <fullName evidence="6">Adenosine-5'-phosphosulfate kinase</fullName>
    </alternativeName>
</protein>
<evidence type="ECO:0000259" key="8">
    <source>
        <dbReference type="Pfam" id="PF01583"/>
    </source>
</evidence>
<dbReference type="InterPro" id="IPR050512">
    <property type="entry name" value="Sulf_AdTrans/APS_kinase"/>
</dbReference>
<dbReference type="Gene3D" id="3.40.50.300">
    <property type="entry name" value="P-loop containing nucleotide triphosphate hydrolases"/>
    <property type="match status" value="1"/>
</dbReference>
<dbReference type="HAMAP" id="MF_00065">
    <property type="entry name" value="Adenylyl_sulf_kinase"/>
    <property type="match status" value="1"/>
</dbReference>
<keyword evidence="4 6" id="KW-0547">Nucleotide-binding</keyword>
<dbReference type="AlphaFoldDB" id="A0AB37UC72"/>
<gene>
    <name evidence="6 9" type="primary">cysC</name>
    <name evidence="9" type="ORF">DSM107010_55520</name>
</gene>
<dbReference type="NCBIfam" id="TIGR00455">
    <property type="entry name" value="apsK"/>
    <property type="match status" value="1"/>
</dbReference>
<dbReference type="NCBIfam" id="NF002059">
    <property type="entry name" value="PRK00889.1"/>
    <property type="match status" value="1"/>
</dbReference>
<dbReference type="GO" id="GO:0010134">
    <property type="term" value="P:sulfate assimilation via adenylyl sulfate reduction"/>
    <property type="evidence" value="ECO:0007669"/>
    <property type="project" value="TreeGrafter"/>
</dbReference>
<keyword evidence="3 6" id="KW-0808">Transferase</keyword>
<keyword evidence="10" id="KW-1185">Reference proteome</keyword>
<comment type="pathway">
    <text evidence="6 7">Sulfur metabolism; hydrogen sulfide biosynthesis; sulfite from sulfate: step 2/3.</text>
</comment>
<dbReference type="SUPFAM" id="SSF52540">
    <property type="entry name" value="P-loop containing nucleoside triphosphate hydrolases"/>
    <property type="match status" value="1"/>
</dbReference>
<feature type="binding site" evidence="6">
    <location>
        <begin position="12"/>
        <end position="19"/>
    </location>
    <ligand>
        <name>ATP</name>
        <dbReference type="ChEBI" id="CHEBI:30616"/>
    </ligand>
</feature>
<dbReference type="RefSeq" id="WP_106168410.1">
    <property type="nucleotide sequence ID" value="NZ_JAVKZF010000001.1"/>
</dbReference>
<dbReference type="Proteomes" id="UP000282574">
    <property type="component" value="Unassembled WGS sequence"/>
</dbReference>
<dbReference type="GO" id="GO:0005524">
    <property type="term" value="F:ATP binding"/>
    <property type="evidence" value="ECO:0007669"/>
    <property type="project" value="UniProtKB-UniRule"/>
</dbReference>
<evidence type="ECO:0000256" key="4">
    <source>
        <dbReference type="ARBA" id="ARBA00022741"/>
    </source>
</evidence>
<evidence type="ECO:0000256" key="5">
    <source>
        <dbReference type="ARBA" id="ARBA00022840"/>
    </source>
</evidence>
<dbReference type="GO" id="GO:0070814">
    <property type="term" value="P:hydrogen sulfide biosynthetic process"/>
    <property type="evidence" value="ECO:0007669"/>
    <property type="project" value="UniProtKB-UniRule"/>
</dbReference>
<name>A0AB37UC72_9CYAN</name>
<comment type="caution">
    <text evidence="9">The sequence shown here is derived from an EMBL/GenBank/DDBJ whole genome shotgun (WGS) entry which is preliminary data.</text>
</comment>
<evidence type="ECO:0000256" key="1">
    <source>
        <dbReference type="ARBA" id="ARBA00001823"/>
    </source>
</evidence>
<dbReference type="GO" id="GO:0019379">
    <property type="term" value="P:sulfate assimilation, phosphoadenylyl sulfate reduction by phosphoadenylyl-sulfate reductase (thioredoxin)"/>
    <property type="evidence" value="ECO:0007669"/>
    <property type="project" value="TreeGrafter"/>
</dbReference>
<evidence type="ECO:0000313" key="10">
    <source>
        <dbReference type="Proteomes" id="UP000282574"/>
    </source>
</evidence>
<dbReference type="InterPro" id="IPR002891">
    <property type="entry name" value="APS"/>
</dbReference>
<dbReference type="EC" id="2.7.1.25" evidence="2 6"/>
<dbReference type="EMBL" id="RSCK01000077">
    <property type="protein sequence ID" value="RUT05399.1"/>
    <property type="molecule type" value="Genomic_DNA"/>
</dbReference>
<dbReference type="GO" id="GO:0004781">
    <property type="term" value="F:sulfate adenylyltransferase (ATP) activity"/>
    <property type="evidence" value="ECO:0007669"/>
    <property type="project" value="TreeGrafter"/>
</dbReference>
<comment type="function">
    <text evidence="6 7">Catalyzes the synthesis of activated sulfate.</text>
</comment>
<sequence length="185" mass="20836">MKKQGLILWLTGLSGAGKTTIAQGVEYALKKRSCLVEVLDDDIIRTKLSKDLGFSKEDRETNIRRIGFVANLLSRNGVVVIVAAISPYRAVRDELRRTTENFIEVYVNAPLNVCEVRDVKGLYAMARAGEIKSFTGIDDLYEEPLNPDIICYNSHESIQESIARVIAELERLDYVPLEPQLEYSI</sequence>
<evidence type="ECO:0000256" key="7">
    <source>
        <dbReference type="RuleBase" id="RU004347"/>
    </source>
</evidence>
<dbReference type="CDD" id="cd02027">
    <property type="entry name" value="APSK"/>
    <property type="match status" value="1"/>
</dbReference>
<dbReference type="Pfam" id="PF01583">
    <property type="entry name" value="APS_kinase"/>
    <property type="match status" value="1"/>
</dbReference>
<reference evidence="9 10" key="1">
    <citation type="journal article" date="2019" name="Genome Biol. Evol.">
        <title>Day and night: Metabolic profiles and evolutionary relationships of six axenic non-marine cyanobacteria.</title>
        <authorList>
            <person name="Will S.E."/>
            <person name="Henke P."/>
            <person name="Boedeker C."/>
            <person name="Huang S."/>
            <person name="Brinkmann H."/>
            <person name="Rohde M."/>
            <person name="Jarek M."/>
            <person name="Friedl T."/>
            <person name="Seufert S."/>
            <person name="Schumacher M."/>
            <person name="Overmann J."/>
            <person name="Neumann-Schaal M."/>
            <person name="Petersen J."/>
        </authorList>
    </citation>
    <scope>NUCLEOTIDE SEQUENCE [LARGE SCALE GENOMIC DNA]</scope>
    <source>
        <strain evidence="9 10">SAG 39.79</strain>
    </source>
</reference>
<keyword evidence="6" id="KW-0597">Phosphoprotein</keyword>
<organism evidence="9 10">
    <name type="scientific">Chroococcidiopsis cubana SAG 39.79</name>
    <dbReference type="NCBI Taxonomy" id="388085"/>
    <lineage>
        <taxon>Bacteria</taxon>
        <taxon>Bacillati</taxon>
        <taxon>Cyanobacteriota</taxon>
        <taxon>Cyanophyceae</taxon>
        <taxon>Chroococcidiopsidales</taxon>
        <taxon>Chroococcidiopsidaceae</taxon>
        <taxon>Chroococcidiopsis</taxon>
    </lineage>
</organism>
<dbReference type="GO" id="GO:0005737">
    <property type="term" value="C:cytoplasm"/>
    <property type="evidence" value="ECO:0007669"/>
    <property type="project" value="TreeGrafter"/>
</dbReference>
<evidence type="ECO:0000256" key="6">
    <source>
        <dbReference type="HAMAP-Rule" id="MF_00065"/>
    </source>
</evidence>
<dbReference type="InterPro" id="IPR027417">
    <property type="entry name" value="P-loop_NTPase"/>
</dbReference>
<dbReference type="InterPro" id="IPR059117">
    <property type="entry name" value="APS_kinase_dom"/>
</dbReference>
<dbReference type="PANTHER" id="PTHR42700:SF1">
    <property type="entry name" value="SULFATE ADENYLYLTRANSFERASE"/>
    <property type="match status" value="1"/>
</dbReference>
<keyword evidence="6 7" id="KW-0418">Kinase</keyword>
<dbReference type="GO" id="GO:0004020">
    <property type="term" value="F:adenylylsulfate kinase activity"/>
    <property type="evidence" value="ECO:0007669"/>
    <property type="project" value="UniProtKB-UniRule"/>
</dbReference>
<dbReference type="NCBIfam" id="NF003013">
    <property type="entry name" value="PRK03846.1"/>
    <property type="match status" value="1"/>
</dbReference>
<evidence type="ECO:0000256" key="3">
    <source>
        <dbReference type="ARBA" id="ARBA00022679"/>
    </source>
</evidence>
<feature type="active site" description="Phosphoserine intermediate" evidence="6">
    <location>
        <position position="86"/>
    </location>
</feature>
<proteinExistence type="inferred from homology"/>
<evidence type="ECO:0000256" key="2">
    <source>
        <dbReference type="ARBA" id="ARBA00012121"/>
    </source>
</evidence>
<accession>A0AB37UC72</accession>
<feature type="domain" description="APS kinase" evidence="8">
    <location>
        <begin position="4"/>
        <end position="151"/>
    </location>
</feature>
<keyword evidence="5 6" id="KW-0067">ATP-binding</keyword>
<comment type="similarity">
    <text evidence="6 7">Belongs to the APS kinase family.</text>
</comment>
<evidence type="ECO:0000313" key="9">
    <source>
        <dbReference type="EMBL" id="RUT05399.1"/>
    </source>
</evidence>
<comment type="catalytic activity">
    <reaction evidence="1 6 7">
        <text>adenosine 5'-phosphosulfate + ATP = 3'-phosphoadenylyl sulfate + ADP + H(+)</text>
        <dbReference type="Rhea" id="RHEA:24152"/>
        <dbReference type="ChEBI" id="CHEBI:15378"/>
        <dbReference type="ChEBI" id="CHEBI:30616"/>
        <dbReference type="ChEBI" id="CHEBI:58243"/>
        <dbReference type="ChEBI" id="CHEBI:58339"/>
        <dbReference type="ChEBI" id="CHEBI:456216"/>
        <dbReference type="EC" id="2.7.1.25"/>
    </reaction>
</comment>
<dbReference type="PANTHER" id="PTHR42700">
    <property type="entry name" value="SULFATE ADENYLYLTRANSFERASE"/>
    <property type="match status" value="1"/>
</dbReference>